<organism evidence="2 3">
    <name type="scientific">Saonia flava</name>
    <dbReference type="NCBI Taxonomy" id="523696"/>
    <lineage>
        <taxon>Bacteria</taxon>
        <taxon>Pseudomonadati</taxon>
        <taxon>Bacteroidota</taxon>
        <taxon>Flavobacteriia</taxon>
        <taxon>Flavobacteriales</taxon>
        <taxon>Flavobacteriaceae</taxon>
        <taxon>Saonia</taxon>
    </lineage>
</organism>
<feature type="chain" id="PRO_5032787445" evidence="1">
    <location>
        <begin position="20"/>
        <end position="249"/>
    </location>
</feature>
<evidence type="ECO:0000313" key="3">
    <source>
        <dbReference type="Proteomes" id="UP000590442"/>
    </source>
</evidence>
<dbReference type="AlphaFoldDB" id="A0A846R7L8"/>
<evidence type="ECO:0000256" key="1">
    <source>
        <dbReference type="SAM" id="SignalP"/>
    </source>
</evidence>
<evidence type="ECO:0000313" key="2">
    <source>
        <dbReference type="EMBL" id="NJB72759.1"/>
    </source>
</evidence>
<dbReference type="Proteomes" id="UP000590442">
    <property type="component" value="Unassembled WGS sequence"/>
</dbReference>
<reference evidence="2 3" key="1">
    <citation type="submission" date="2020-03" db="EMBL/GenBank/DDBJ databases">
        <title>Genomic Encyclopedia of Type Strains, Phase IV (KMG-IV): sequencing the most valuable type-strain genomes for metagenomic binning, comparative biology and taxonomic classification.</title>
        <authorList>
            <person name="Goeker M."/>
        </authorList>
    </citation>
    <scope>NUCLEOTIDE SEQUENCE [LARGE SCALE GENOMIC DNA]</scope>
    <source>
        <strain evidence="2 3">DSM 29762</strain>
    </source>
</reference>
<protein>
    <submittedName>
        <fullName evidence="2">Uncharacterized protein</fullName>
    </submittedName>
</protein>
<accession>A0A846R7L8</accession>
<name>A0A846R7L8_9FLAO</name>
<feature type="signal peptide" evidence="1">
    <location>
        <begin position="1"/>
        <end position="19"/>
    </location>
</feature>
<keyword evidence="1" id="KW-0732">Signal</keyword>
<dbReference type="RefSeq" id="WP_167966171.1">
    <property type="nucleotide sequence ID" value="NZ_JAATJJ010000002.1"/>
</dbReference>
<sequence length="249" mass="28461">MKKVLLFFTLGLFFNFSIAQYAGQVASNMAGAGAQTASAGAIATLDGSINEMGTRRMNSSIKEFHGSPYTSNDFAPTSMFYGDEFLGKVYYRYNAFNEEVEIKKTILPEEKIKSLGRDKALKILVDGKKMGFKTFIDVKGRTLNGYLTELVQGETYDLYRRINVKYTEGQKAQNSFIKAIPNRFSHFTEYYFQQKGVNRMDEISLKNGKLLKLVKEEDKEKLKVFLKENDLNIKDENDLIKVFEFLNKV</sequence>
<dbReference type="EMBL" id="JAATJJ010000002">
    <property type="protein sequence ID" value="NJB72759.1"/>
    <property type="molecule type" value="Genomic_DNA"/>
</dbReference>
<comment type="caution">
    <text evidence="2">The sequence shown here is derived from an EMBL/GenBank/DDBJ whole genome shotgun (WGS) entry which is preliminary data.</text>
</comment>
<gene>
    <name evidence="2" type="ORF">GGR42_003250</name>
</gene>
<proteinExistence type="predicted"/>
<keyword evidence="3" id="KW-1185">Reference proteome</keyword>